<keyword evidence="3" id="KW-1185">Reference proteome</keyword>
<dbReference type="Proteomes" id="UP001085076">
    <property type="component" value="Unassembled WGS sequence"/>
</dbReference>
<feature type="compositionally biased region" description="Basic and acidic residues" evidence="1">
    <location>
        <begin position="298"/>
        <end position="310"/>
    </location>
</feature>
<name>A0A9D5BUM4_9LILI</name>
<reference evidence="2 3" key="1">
    <citation type="journal article" date="2022" name="Hortic Res">
        <title>The genome of Dioscorea zingiberensis sheds light on the biosynthesis, origin and evolution of the medicinally important diosgenin saponins.</title>
        <authorList>
            <person name="Li Y."/>
            <person name="Tan C."/>
            <person name="Li Z."/>
            <person name="Guo J."/>
            <person name="Li S."/>
            <person name="Chen X."/>
            <person name="Wang C."/>
            <person name="Dai X."/>
            <person name="Yang H."/>
            <person name="Song W."/>
            <person name="Hou L."/>
            <person name="Xu J."/>
            <person name="Tong Z."/>
            <person name="Xu A."/>
            <person name="Yuan X."/>
            <person name="Wang W."/>
            <person name="Yang Q."/>
            <person name="Chen L."/>
            <person name="Sun Z."/>
            <person name="Wang K."/>
            <person name="Pan B."/>
            <person name="Chen J."/>
            <person name="Bao Y."/>
            <person name="Liu F."/>
            <person name="Qi X."/>
            <person name="Gang D.R."/>
            <person name="Wen J."/>
            <person name="Li J."/>
        </authorList>
    </citation>
    <scope>NUCLEOTIDE SEQUENCE [LARGE SCALE GENOMIC DNA]</scope>
    <source>
        <strain evidence="2">Dzin_1.0</strain>
    </source>
</reference>
<feature type="region of interest" description="Disordered" evidence="1">
    <location>
        <begin position="298"/>
        <end position="321"/>
    </location>
</feature>
<sequence>MEVVVGSECLGETNGGEYPIYFGIACAFAALRLVGMEGLGWEHRGWCHVSELMLRGSAQLLGLLVERAQRKVGALEEKIRQAENEVREMKLRRSEDAKANEKVVAIFATHEQSWIAERKRLGLQIQSMARELRAAEGRIKEAVEERERVIRVKDEELEGELKKRRELEERVKMAEEVAEELGERVKKEAEEHSAELWKHKTAFMELVSDQRQLEAEMGRVLRQAEAAKRELEEAAEQKEEGAAMVDKLSDEILKLQKDAEQKDKILSAMLRKSKIDSAEKQMLLKEVKISKAKKKQAEMESDRWRSMCESRHKKSSTLSSRALPLVEAGSSRGNNHTGTLLLLEGHHNEFALIKRENAIAETENFDQYSSEGNDEIVCVDDMQQLRDWVRMEAEKWQLLSVELESKQLQSHIEGLDGTISQFRDENLRLEGLLSDREKELKLLREQFDFYVQHFQKNSLNYTASSELMDVKKKPREKEQEMQQIMEPKKMEKSSDSSSMTDFASPNNQLDELAITCVNEFYAEQSEGETESPENPGKSFISITKNSKEIEEERVVSIDPGHIKSQNNFRGTPNTPEQTLTKNSSWKMDIHALGISYKIKRLKQQLLVVEKLTGEQAMKQSATANDSPSITDGPNKRKTGESKQQFKGLLLVISLLNKQVKRYQSLEEKTDELCRKMNESYRTVGSRDQFNNGPTKDQTETLQRFLEETFQLQRFMVATGQKLMDIEAKVTCSFVGSVGLDESSGFNMSQFADIVKNLFKEVQRGLELRIARIIGDLEGTLACDGILYR</sequence>
<feature type="region of interest" description="Disordered" evidence="1">
    <location>
        <begin position="616"/>
        <end position="641"/>
    </location>
</feature>
<protein>
    <submittedName>
        <fullName evidence="2">Uncharacterized protein</fullName>
    </submittedName>
</protein>
<evidence type="ECO:0000313" key="3">
    <source>
        <dbReference type="Proteomes" id="UP001085076"/>
    </source>
</evidence>
<feature type="compositionally biased region" description="Basic and acidic residues" evidence="1">
    <location>
        <begin position="475"/>
        <end position="494"/>
    </location>
</feature>
<gene>
    <name evidence="2" type="ORF">J5N97_000934</name>
</gene>
<proteinExistence type="predicted"/>
<dbReference type="EMBL" id="JAGGNH010000042">
    <property type="protein sequence ID" value="KAJ0961119.1"/>
    <property type="molecule type" value="Genomic_DNA"/>
</dbReference>
<accession>A0A9D5BUM4</accession>
<dbReference type="AlphaFoldDB" id="A0A9D5BUM4"/>
<evidence type="ECO:0000313" key="2">
    <source>
        <dbReference type="EMBL" id="KAJ0961119.1"/>
    </source>
</evidence>
<evidence type="ECO:0000256" key="1">
    <source>
        <dbReference type="SAM" id="MobiDB-lite"/>
    </source>
</evidence>
<dbReference type="OrthoDB" id="1735671at2759"/>
<dbReference type="PANTHER" id="PTHR47747">
    <property type="entry name" value="RIBONUCLEASE P PROTEIN SUBUNIT P38-LIKE PROTEIN"/>
    <property type="match status" value="1"/>
</dbReference>
<feature type="region of interest" description="Disordered" evidence="1">
    <location>
        <begin position="475"/>
        <end position="502"/>
    </location>
</feature>
<comment type="caution">
    <text evidence="2">The sequence shown here is derived from an EMBL/GenBank/DDBJ whole genome shotgun (WGS) entry which is preliminary data.</text>
</comment>
<feature type="compositionally biased region" description="Polar residues" evidence="1">
    <location>
        <begin position="617"/>
        <end position="631"/>
    </location>
</feature>
<dbReference type="PANTHER" id="PTHR47747:SF2">
    <property type="entry name" value="RIBONUCLEASE P PROTEIN SUBUNIT P38-LIKE PROTEIN"/>
    <property type="match status" value="1"/>
</dbReference>
<organism evidence="2 3">
    <name type="scientific">Dioscorea zingiberensis</name>
    <dbReference type="NCBI Taxonomy" id="325984"/>
    <lineage>
        <taxon>Eukaryota</taxon>
        <taxon>Viridiplantae</taxon>
        <taxon>Streptophyta</taxon>
        <taxon>Embryophyta</taxon>
        <taxon>Tracheophyta</taxon>
        <taxon>Spermatophyta</taxon>
        <taxon>Magnoliopsida</taxon>
        <taxon>Liliopsida</taxon>
        <taxon>Dioscoreales</taxon>
        <taxon>Dioscoreaceae</taxon>
        <taxon>Dioscorea</taxon>
    </lineage>
</organism>